<keyword evidence="9" id="KW-0460">Magnesium</keyword>
<dbReference type="Gene3D" id="1.10.150.20">
    <property type="entry name" value="5' to 3' exonuclease, C-terminal subdomain"/>
    <property type="match status" value="1"/>
</dbReference>
<dbReference type="InterPro" id="IPR036775">
    <property type="entry name" value="DNA_pol_Y-fam_lit_finger_sf"/>
</dbReference>
<evidence type="ECO:0000256" key="12">
    <source>
        <dbReference type="ARBA" id="ARBA00049244"/>
    </source>
</evidence>
<dbReference type="Pfam" id="PF00817">
    <property type="entry name" value="IMS"/>
    <property type="match status" value="1"/>
</dbReference>
<dbReference type="GO" id="GO:0006281">
    <property type="term" value="P:DNA repair"/>
    <property type="evidence" value="ECO:0007669"/>
    <property type="project" value="UniProtKB-KW"/>
</dbReference>
<feature type="coiled-coil region" evidence="13">
    <location>
        <begin position="46"/>
        <end position="73"/>
    </location>
</feature>
<reference evidence="15" key="1">
    <citation type="submission" date="2021-09" db="EMBL/GenBank/DDBJ databases">
        <authorList>
            <consortium name="AG Swart"/>
            <person name="Singh M."/>
            <person name="Singh A."/>
            <person name="Seah K."/>
            <person name="Emmerich C."/>
        </authorList>
    </citation>
    <scope>NUCLEOTIDE SEQUENCE</scope>
    <source>
        <strain evidence="15">ATCC30299</strain>
    </source>
</reference>
<evidence type="ECO:0000259" key="14">
    <source>
        <dbReference type="PROSITE" id="PS50173"/>
    </source>
</evidence>
<evidence type="ECO:0000313" key="16">
    <source>
        <dbReference type="Proteomes" id="UP001162131"/>
    </source>
</evidence>
<keyword evidence="16" id="KW-1185">Reference proteome</keyword>
<evidence type="ECO:0000256" key="9">
    <source>
        <dbReference type="ARBA" id="ARBA00022842"/>
    </source>
</evidence>
<dbReference type="Gene3D" id="3.30.1490.100">
    <property type="entry name" value="DNA polymerase, Y-family, little finger domain"/>
    <property type="match status" value="1"/>
</dbReference>
<evidence type="ECO:0000256" key="7">
    <source>
        <dbReference type="ARBA" id="ARBA00022723"/>
    </source>
</evidence>
<comment type="similarity">
    <text evidence="1">Belongs to the DNA polymerase type-Y family.</text>
</comment>
<dbReference type="FunFam" id="3.40.1170.60:FF:000012">
    <property type="entry name" value="Putative DNA-directed polymerase kappa"/>
    <property type="match status" value="1"/>
</dbReference>
<dbReference type="SUPFAM" id="SSF100879">
    <property type="entry name" value="Lesion bypass DNA polymerase (Y-family), little finger domain"/>
    <property type="match status" value="1"/>
</dbReference>
<evidence type="ECO:0000313" key="15">
    <source>
        <dbReference type="EMBL" id="CAG9322300.1"/>
    </source>
</evidence>
<evidence type="ECO:0000256" key="6">
    <source>
        <dbReference type="ARBA" id="ARBA00022705"/>
    </source>
</evidence>
<name>A0AAU9J8L8_9CILI</name>
<dbReference type="Proteomes" id="UP001162131">
    <property type="component" value="Unassembled WGS sequence"/>
</dbReference>
<dbReference type="PROSITE" id="PS50173">
    <property type="entry name" value="UMUC"/>
    <property type="match status" value="1"/>
</dbReference>
<keyword evidence="11" id="KW-0234">DNA repair</keyword>
<dbReference type="EMBL" id="CAJZBQ010000030">
    <property type="protein sequence ID" value="CAG9322300.1"/>
    <property type="molecule type" value="Genomic_DNA"/>
</dbReference>
<sequence length="564" mass="64421">MEEEDKFSNNEKIMSSFTHEKAGMKGINREKIDKIIYEASKNTDFFNHEQQKTDQVQKKIKSMKNEIQKNIQKGPRFIKESSDEIDRKIREFEKERILTETWIHVDMDMFYASVEIRDQPDLADKPIAVGDTQMITTANYIARRFGVRSAMPGFIGKKLCPELIFVPPNFGKYQAEGEKIREIFKEYDPNFESMGLDEANLLVTPVLRERGTDTHEGRQALAMEIREKIFVETQLTASAGIACNKLLAKMATEINKPNGQFYLQPDRDKITEFIEQQKVRKVPGIGKVLEKILNELGVDVCGDILKKKLEISFVFNNTSLAFLLKSALGLGSTSHTGVSEEQKSISISRTFPPTENIDEIRKKLITFCENIAKELEEKDAECRNVTVFIKRGNYETINRSETSKKLINTLEDITNLAFRQLETLQPLGQIRLLGLKVGNLSFGRKKRKSIQSFLAEPPAETEPKGVIQKKATSEEEFVNSFLHTPLTPEKKVIEDAKPTGIKLMRLQCPVCGQWFTMSEYRMSVHVSECVNDNGAKKRKVSLEGENKRIKSQKGLTLDHFFTKK</sequence>
<evidence type="ECO:0000256" key="2">
    <source>
        <dbReference type="ARBA" id="ARBA00012417"/>
    </source>
</evidence>
<dbReference type="SUPFAM" id="SSF56672">
    <property type="entry name" value="DNA/RNA polymerases"/>
    <property type="match status" value="1"/>
</dbReference>
<keyword evidence="4" id="KW-0808">Transferase</keyword>
<dbReference type="InterPro" id="IPR043128">
    <property type="entry name" value="Rev_trsase/Diguanyl_cyclase"/>
</dbReference>
<evidence type="ECO:0000256" key="11">
    <source>
        <dbReference type="ARBA" id="ARBA00023204"/>
    </source>
</evidence>
<dbReference type="GO" id="GO:0003887">
    <property type="term" value="F:DNA-directed DNA polymerase activity"/>
    <property type="evidence" value="ECO:0007669"/>
    <property type="project" value="UniProtKB-KW"/>
</dbReference>
<dbReference type="PANTHER" id="PTHR11076:SF33">
    <property type="entry name" value="DNA POLYMERASE KAPPA"/>
    <property type="match status" value="1"/>
</dbReference>
<comment type="caution">
    <text evidence="15">The sequence shown here is derived from an EMBL/GenBank/DDBJ whole genome shotgun (WGS) entry which is preliminary data.</text>
</comment>
<dbReference type="InterPro" id="IPR050116">
    <property type="entry name" value="DNA_polymerase-Y"/>
</dbReference>
<dbReference type="InterPro" id="IPR017961">
    <property type="entry name" value="DNA_pol_Y-fam_little_finger"/>
</dbReference>
<dbReference type="GO" id="GO:0005634">
    <property type="term" value="C:nucleus"/>
    <property type="evidence" value="ECO:0007669"/>
    <property type="project" value="TreeGrafter"/>
</dbReference>
<dbReference type="GO" id="GO:0046872">
    <property type="term" value="F:metal ion binding"/>
    <property type="evidence" value="ECO:0007669"/>
    <property type="project" value="UniProtKB-KW"/>
</dbReference>
<proteinExistence type="inferred from homology"/>
<dbReference type="NCBIfam" id="NF002677">
    <property type="entry name" value="PRK02406.1"/>
    <property type="match status" value="1"/>
</dbReference>
<keyword evidence="5" id="KW-0548">Nucleotidyltransferase</keyword>
<keyword evidence="7" id="KW-0479">Metal-binding</keyword>
<accession>A0AAU9J8L8</accession>
<evidence type="ECO:0000256" key="3">
    <source>
        <dbReference type="ARBA" id="ARBA00016178"/>
    </source>
</evidence>
<dbReference type="EC" id="2.7.7.7" evidence="2"/>
<keyword evidence="13" id="KW-0175">Coiled coil</keyword>
<dbReference type="CDD" id="cd03586">
    <property type="entry name" value="PolY_Pol_IV_kappa"/>
    <property type="match status" value="1"/>
</dbReference>
<comment type="catalytic activity">
    <reaction evidence="12">
        <text>DNA(n) + a 2'-deoxyribonucleoside 5'-triphosphate = DNA(n+1) + diphosphate</text>
        <dbReference type="Rhea" id="RHEA:22508"/>
        <dbReference type="Rhea" id="RHEA-COMP:17339"/>
        <dbReference type="Rhea" id="RHEA-COMP:17340"/>
        <dbReference type="ChEBI" id="CHEBI:33019"/>
        <dbReference type="ChEBI" id="CHEBI:61560"/>
        <dbReference type="ChEBI" id="CHEBI:173112"/>
        <dbReference type="EC" id="2.7.7.7"/>
    </reaction>
</comment>
<dbReference type="Pfam" id="PF11798">
    <property type="entry name" value="IMS_HHH"/>
    <property type="match status" value="1"/>
</dbReference>
<dbReference type="PANTHER" id="PTHR11076">
    <property type="entry name" value="DNA REPAIR POLYMERASE UMUC / TRANSFERASE FAMILY MEMBER"/>
    <property type="match status" value="1"/>
</dbReference>
<organism evidence="15 16">
    <name type="scientific">Blepharisma stoltei</name>
    <dbReference type="NCBI Taxonomy" id="1481888"/>
    <lineage>
        <taxon>Eukaryota</taxon>
        <taxon>Sar</taxon>
        <taxon>Alveolata</taxon>
        <taxon>Ciliophora</taxon>
        <taxon>Postciliodesmatophora</taxon>
        <taxon>Heterotrichea</taxon>
        <taxon>Heterotrichida</taxon>
        <taxon>Blepharismidae</taxon>
        <taxon>Blepharisma</taxon>
    </lineage>
</organism>
<gene>
    <name evidence="15" type="ORF">BSTOLATCC_MIC30673</name>
</gene>
<keyword evidence="10" id="KW-0239">DNA-directed DNA polymerase</keyword>
<dbReference type="FunFam" id="3.30.1490.100:FF:000004">
    <property type="entry name" value="DNA polymerase IV"/>
    <property type="match status" value="1"/>
</dbReference>
<evidence type="ECO:0000256" key="10">
    <source>
        <dbReference type="ARBA" id="ARBA00022932"/>
    </source>
</evidence>
<keyword evidence="6" id="KW-0235">DNA replication</keyword>
<dbReference type="AlphaFoldDB" id="A0AAU9J8L8"/>
<dbReference type="GO" id="GO:0003684">
    <property type="term" value="F:damaged DNA binding"/>
    <property type="evidence" value="ECO:0007669"/>
    <property type="project" value="InterPro"/>
</dbReference>
<evidence type="ECO:0000256" key="1">
    <source>
        <dbReference type="ARBA" id="ARBA00010945"/>
    </source>
</evidence>
<protein>
    <recommendedName>
        <fullName evidence="3">DNA polymerase kappa</fullName>
        <ecNumber evidence="2">2.7.7.7</ecNumber>
    </recommendedName>
</protein>
<dbReference type="FunFam" id="1.10.150.810:FF:000003">
    <property type="entry name" value="DNA polymerase kappa subunit"/>
    <property type="match status" value="1"/>
</dbReference>
<evidence type="ECO:0000256" key="5">
    <source>
        <dbReference type="ARBA" id="ARBA00022695"/>
    </source>
</evidence>
<dbReference type="Pfam" id="PF11799">
    <property type="entry name" value="IMS_C"/>
    <property type="match status" value="1"/>
</dbReference>
<dbReference type="GO" id="GO:0006260">
    <property type="term" value="P:DNA replication"/>
    <property type="evidence" value="ECO:0007669"/>
    <property type="project" value="UniProtKB-KW"/>
</dbReference>
<dbReference type="GO" id="GO:0042276">
    <property type="term" value="P:error-prone translesion synthesis"/>
    <property type="evidence" value="ECO:0007669"/>
    <property type="project" value="TreeGrafter"/>
</dbReference>
<dbReference type="InterPro" id="IPR024728">
    <property type="entry name" value="PolY_HhH_motif"/>
</dbReference>
<evidence type="ECO:0000256" key="4">
    <source>
        <dbReference type="ARBA" id="ARBA00022679"/>
    </source>
</evidence>
<dbReference type="InterPro" id="IPR001126">
    <property type="entry name" value="UmuC"/>
</dbReference>
<keyword evidence="8" id="KW-0227">DNA damage</keyword>
<evidence type="ECO:0000256" key="8">
    <source>
        <dbReference type="ARBA" id="ARBA00022763"/>
    </source>
</evidence>
<dbReference type="Gene3D" id="3.40.1170.60">
    <property type="match status" value="1"/>
</dbReference>
<dbReference type="Gene3D" id="3.30.70.270">
    <property type="match status" value="1"/>
</dbReference>
<feature type="domain" description="UmuC" evidence="14">
    <location>
        <begin position="102"/>
        <end position="286"/>
    </location>
</feature>
<evidence type="ECO:0000256" key="13">
    <source>
        <dbReference type="SAM" id="Coils"/>
    </source>
</evidence>
<dbReference type="InterPro" id="IPR043502">
    <property type="entry name" value="DNA/RNA_pol_sf"/>
</dbReference>
<dbReference type="Gene3D" id="1.10.150.810">
    <property type="match status" value="1"/>
</dbReference>
<dbReference type="InterPro" id="IPR022880">
    <property type="entry name" value="DNApol_IV"/>
</dbReference>